<dbReference type="InterPro" id="IPR000618">
    <property type="entry name" value="Insect_cuticle"/>
</dbReference>
<organism evidence="4 5">
    <name type="scientific">Molorchus minor</name>
    <dbReference type="NCBI Taxonomy" id="1323400"/>
    <lineage>
        <taxon>Eukaryota</taxon>
        <taxon>Metazoa</taxon>
        <taxon>Ecdysozoa</taxon>
        <taxon>Arthropoda</taxon>
        <taxon>Hexapoda</taxon>
        <taxon>Insecta</taxon>
        <taxon>Pterygota</taxon>
        <taxon>Neoptera</taxon>
        <taxon>Endopterygota</taxon>
        <taxon>Coleoptera</taxon>
        <taxon>Polyphaga</taxon>
        <taxon>Cucujiformia</taxon>
        <taxon>Chrysomeloidea</taxon>
        <taxon>Cerambycidae</taxon>
        <taxon>Lamiinae</taxon>
        <taxon>Monochamini</taxon>
        <taxon>Molorchus</taxon>
    </lineage>
</organism>
<name>A0ABQ9K546_9CUCU</name>
<keyword evidence="5" id="KW-1185">Reference proteome</keyword>
<evidence type="ECO:0000313" key="4">
    <source>
        <dbReference type="EMBL" id="KAJ8985683.1"/>
    </source>
</evidence>
<comment type="caution">
    <text evidence="4">The sequence shown here is derived from an EMBL/GenBank/DDBJ whole genome shotgun (WGS) entry which is preliminary data.</text>
</comment>
<accession>A0ABQ9K546</accession>
<dbReference type="Proteomes" id="UP001162164">
    <property type="component" value="Unassembled WGS sequence"/>
</dbReference>
<protein>
    <submittedName>
        <fullName evidence="4">Uncharacterized protein</fullName>
    </submittedName>
</protein>
<evidence type="ECO:0000313" key="5">
    <source>
        <dbReference type="Proteomes" id="UP001162164"/>
    </source>
</evidence>
<evidence type="ECO:0000256" key="2">
    <source>
        <dbReference type="PROSITE-ProRule" id="PRU00497"/>
    </source>
</evidence>
<feature type="signal peptide" evidence="3">
    <location>
        <begin position="1"/>
        <end position="18"/>
    </location>
</feature>
<dbReference type="EMBL" id="JAPWTJ010000010">
    <property type="protein sequence ID" value="KAJ8985683.1"/>
    <property type="molecule type" value="Genomic_DNA"/>
</dbReference>
<evidence type="ECO:0000256" key="1">
    <source>
        <dbReference type="ARBA" id="ARBA00022460"/>
    </source>
</evidence>
<dbReference type="InterPro" id="IPR051217">
    <property type="entry name" value="Insect_Cuticle_Struc_Prot"/>
</dbReference>
<gene>
    <name evidence="4" type="ORF">NQ317_015183</name>
</gene>
<dbReference type="Pfam" id="PF00379">
    <property type="entry name" value="Chitin_bind_4"/>
    <property type="match status" value="1"/>
</dbReference>
<evidence type="ECO:0000256" key="3">
    <source>
        <dbReference type="SAM" id="SignalP"/>
    </source>
</evidence>
<dbReference type="PANTHER" id="PTHR12236">
    <property type="entry name" value="STRUCTURAL CONTITUENT OF CUTICLE"/>
    <property type="match status" value="1"/>
</dbReference>
<reference evidence="4" key="1">
    <citation type="journal article" date="2023" name="Insect Mol. Biol.">
        <title>Genome sequencing provides insights into the evolution of gene families encoding plant cell wall-degrading enzymes in longhorned beetles.</title>
        <authorList>
            <person name="Shin N.R."/>
            <person name="Okamura Y."/>
            <person name="Kirsch R."/>
            <person name="Pauchet Y."/>
        </authorList>
    </citation>
    <scope>NUCLEOTIDE SEQUENCE</scope>
    <source>
        <strain evidence="4">MMC_N1</strain>
    </source>
</reference>
<keyword evidence="1 2" id="KW-0193">Cuticle</keyword>
<feature type="chain" id="PRO_5046580211" evidence="3">
    <location>
        <begin position="19"/>
        <end position="200"/>
    </location>
</feature>
<dbReference type="PANTHER" id="PTHR12236:SF96">
    <property type="entry name" value="PUPAL CUTICLE PROTEIN EDG-84A-LIKE PROTEIN"/>
    <property type="match status" value="1"/>
</dbReference>
<keyword evidence="3" id="KW-0732">Signal</keyword>
<proteinExistence type="predicted"/>
<dbReference type="PROSITE" id="PS51155">
    <property type="entry name" value="CHIT_BIND_RR_2"/>
    <property type="match status" value="1"/>
</dbReference>
<sequence>MQAHLVLFVILALGSTNAHGYEDEESYSIPAKYQFEYGVSSPLTGDIKSQREHREGELVDGQYALRESDGTTRLVQYRSGPKSGFEAVVQRAGVALHPALGVLGQGIGGQAFGIQGLGVGGHGYAPKTFGGYGHAYTSPKYNGAVGGQGFGGQGFGGPFGGFLGGGFGNSYVGTTVWKNQGHEQGHGYGFGHNGGLVHGY</sequence>